<dbReference type="Proteomes" id="UP001652628">
    <property type="component" value="Chromosome 2R"/>
</dbReference>
<keyword evidence="3" id="KW-1185">Reference proteome</keyword>
<organism evidence="3 4">
    <name type="scientific">Drosophila suzukii</name>
    <name type="common">Spotted-wing drosophila fruit fly</name>
    <dbReference type="NCBI Taxonomy" id="28584"/>
    <lineage>
        <taxon>Eukaryota</taxon>
        <taxon>Metazoa</taxon>
        <taxon>Ecdysozoa</taxon>
        <taxon>Arthropoda</taxon>
        <taxon>Hexapoda</taxon>
        <taxon>Insecta</taxon>
        <taxon>Pterygota</taxon>
        <taxon>Neoptera</taxon>
        <taxon>Endopterygota</taxon>
        <taxon>Diptera</taxon>
        <taxon>Brachycera</taxon>
        <taxon>Muscomorpha</taxon>
        <taxon>Ephydroidea</taxon>
        <taxon>Drosophilidae</taxon>
        <taxon>Drosophila</taxon>
        <taxon>Sophophora</taxon>
    </lineage>
</organism>
<accession>A0AB39ZPY8</accession>
<feature type="transmembrane region" description="Helical" evidence="2">
    <location>
        <begin position="7"/>
        <end position="26"/>
    </location>
</feature>
<evidence type="ECO:0000313" key="3">
    <source>
        <dbReference type="Proteomes" id="UP001652628"/>
    </source>
</evidence>
<evidence type="ECO:0000256" key="2">
    <source>
        <dbReference type="SAM" id="Phobius"/>
    </source>
</evidence>
<reference evidence="4" key="1">
    <citation type="submission" date="2025-08" db="UniProtKB">
        <authorList>
            <consortium name="RefSeq"/>
        </authorList>
    </citation>
    <scope>IDENTIFICATION</scope>
</reference>
<dbReference type="GeneID" id="108017896"/>
<feature type="transmembrane region" description="Helical" evidence="2">
    <location>
        <begin position="93"/>
        <end position="113"/>
    </location>
</feature>
<protein>
    <submittedName>
        <fullName evidence="4">Uncharacterized protein</fullName>
    </submittedName>
</protein>
<keyword evidence="2" id="KW-0812">Transmembrane</keyword>
<evidence type="ECO:0000256" key="1">
    <source>
        <dbReference type="SAM" id="MobiDB-lite"/>
    </source>
</evidence>
<sequence length="164" mass="18532">MFLSGKIVELTVGLINILVAVDPFYWLPGAYRLPAQGGRSLIITASGVLIFGALLAKNQHRRNILLFWLKALVIYIATIIYEIRQQYEDTNILVLLTYILVLVVMGLLIYRVYNAEIETPTLNPLEHETKAEEIGDKKKEPQPTAPEDQNPPPYEVKSLTDQIV</sequence>
<dbReference type="AlphaFoldDB" id="A0AB39ZPY8"/>
<feature type="compositionally biased region" description="Basic and acidic residues" evidence="1">
    <location>
        <begin position="125"/>
        <end position="141"/>
    </location>
</feature>
<feature type="transmembrane region" description="Helical" evidence="2">
    <location>
        <begin position="63"/>
        <end position="81"/>
    </location>
</feature>
<gene>
    <name evidence="4" type="primary">LOC108017896</name>
</gene>
<keyword evidence="2" id="KW-1133">Transmembrane helix</keyword>
<feature type="transmembrane region" description="Helical" evidence="2">
    <location>
        <begin position="38"/>
        <end position="56"/>
    </location>
</feature>
<proteinExistence type="predicted"/>
<evidence type="ECO:0000313" key="4">
    <source>
        <dbReference type="RefSeq" id="XP_016940554.3"/>
    </source>
</evidence>
<name>A0AB39ZPY8_DROSZ</name>
<feature type="region of interest" description="Disordered" evidence="1">
    <location>
        <begin position="124"/>
        <end position="164"/>
    </location>
</feature>
<dbReference type="RefSeq" id="XP_016940554.3">
    <property type="nucleotide sequence ID" value="XM_017085065.4"/>
</dbReference>
<keyword evidence="2" id="KW-0472">Membrane</keyword>